<dbReference type="EMBL" id="BBNY01000070">
    <property type="protein sequence ID" value="GAL90270.1"/>
    <property type="molecule type" value="Genomic_DNA"/>
</dbReference>
<sequence>MEIVYALVAILAWGTWIAPSQNVEIEGQQTRTFYVTIAVFVLSLIASLFVGFDGLNATTFWYPFAGGLIWAISGWSAFVGTNNLGMAKAFGIWAPMNIVVSVLWGALLFGEFSNVAPNALLLGIFAFVIILAGILLIIFAGGGDDEADKGKSKLLGLLGAMGAGVGFATYFVPITWGSKTASEAFDGFNMWIGTLPLAIGMFVGSSMLMLISKSSPKLNKGSDYMRVLSTGVLWGIGNYGALALVDMIGAGKGFTIAQLCVVVNALVGVYILKEPDPKSRAAKLTLLGVVIAVIGGVILMNFESLVE</sequence>
<dbReference type="EMBL" id="BBNS01000016">
    <property type="protein sequence ID" value="GAL71814.1"/>
    <property type="molecule type" value="Genomic_DNA"/>
</dbReference>
<dbReference type="AlphaFoldDB" id="A0A090W8L0"/>
<evidence type="ECO:0000256" key="6">
    <source>
        <dbReference type="SAM" id="Phobius"/>
    </source>
</evidence>
<evidence type="ECO:0000256" key="1">
    <source>
        <dbReference type="ARBA" id="ARBA00004141"/>
    </source>
</evidence>
<feature type="transmembrane region" description="Helical" evidence="6">
    <location>
        <begin position="188"/>
        <end position="212"/>
    </location>
</feature>
<dbReference type="SUPFAM" id="SSF103481">
    <property type="entry name" value="Multidrug resistance efflux transporter EmrE"/>
    <property type="match status" value="1"/>
</dbReference>
<dbReference type="Pfam" id="PF06800">
    <property type="entry name" value="Sugar_transport"/>
    <property type="match status" value="1"/>
</dbReference>
<keyword evidence="5 6" id="KW-0472">Membrane</keyword>
<comment type="caution">
    <text evidence="8">The sequence shown here is derived from an EMBL/GenBank/DDBJ whole genome shotgun (WGS) entry which is preliminary data.</text>
</comment>
<evidence type="ECO:0000256" key="5">
    <source>
        <dbReference type="ARBA" id="ARBA00023136"/>
    </source>
</evidence>
<dbReference type="GO" id="GO:0016020">
    <property type="term" value="C:membrane"/>
    <property type="evidence" value="ECO:0007669"/>
    <property type="project" value="UniProtKB-SubCell"/>
</dbReference>
<feature type="transmembrane region" description="Helical" evidence="6">
    <location>
        <begin position="121"/>
        <end position="142"/>
    </location>
</feature>
<evidence type="ECO:0000313" key="7">
    <source>
        <dbReference type="EMBL" id="GAL67984.1"/>
    </source>
</evidence>
<evidence type="ECO:0000313" key="8">
    <source>
        <dbReference type="EMBL" id="GAL71814.1"/>
    </source>
</evidence>
<dbReference type="RefSeq" id="WP_152572187.1">
    <property type="nucleotide sequence ID" value="NZ_BBNR01000015.1"/>
</dbReference>
<evidence type="ECO:0000256" key="2">
    <source>
        <dbReference type="ARBA" id="ARBA00006117"/>
    </source>
</evidence>
<dbReference type="Proteomes" id="UP000029641">
    <property type="component" value="Unassembled WGS sequence"/>
</dbReference>
<dbReference type="Proteomes" id="UP000030184">
    <property type="component" value="Unassembled WGS sequence"/>
</dbReference>
<dbReference type="PANTHER" id="PTHR16119">
    <property type="entry name" value="TRANSMEMBRANE PROTEIN 144"/>
    <property type="match status" value="1"/>
</dbReference>
<keyword evidence="11" id="KW-1185">Reference proteome</keyword>
<feature type="transmembrane region" description="Helical" evidence="6">
    <location>
        <begin position="33"/>
        <end position="54"/>
    </location>
</feature>
<dbReference type="InterPro" id="IPR037185">
    <property type="entry name" value="EmrE-like"/>
</dbReference>
<evidence type="ECO:0000313" key="9">
    <source>
        <dbReference type="EMBL" id="GAL90270.1"/>
    </source>
</evidence>
<dbReference type="Proteomes" id="UP000029646">
    <property type="component" value="Unassembled WGS sequence"/>
</dbReference>
<keyword evidence="3 6" id="KW-0812">Transmembrane</keyword>
<dbReference type="EMBL" id="BBNR01000015">
    <property type="protein sequence ID" value="GAL67984.1"/>
    <property type="molecule type" value="Genomic_DNA"/>
</dbReference>
<feature type="transmembrane region" description="Helical" evidence="6">
    <location>
        <begin position="60"/>
        <end position="78"/>
    </location>
</feature>
<feature type="transmembrane region" description="Helical" evidence="6">
    <location>
        <begin position="284"/>
        <end position="302"/>
    </location>
</feature>
<name>A0A090W8L0_9FLAO</name>
<evidence type="ECO:0000313" key="10">
    <source>
        <dbReference type="Proteomes" id="UP000029646"/>
    </source>
</evidence>
<dbReference type="STRING" id="504487.JCM19538_737"/>
<comment type="similarity">
    <text evidence="2">Belongs to the GRP transporter (TC 2.A.7.5) family.</text>
</comment>
<evidence type="ECO:0000313" key="11">
    <source>
        <dbReference type="Proteomes" id="UP000030184"/>
    </source>
</evidence>
<feature type="transmembrane region" description="Helical" evidence="6">
    <location>
        <begin position="254"/>
        <end position="272"/>
    </location>
</feature>
<dbReference type="InterPro" id="IPR010651">
    <property type="entry name" value="Sugar_transport"/>
</dbReference>
<feature type="transmembrane region" description="Helical" evidence="6">
    <location>
        <begin position="224"/>
        <end position="242"/>
    </location>
</feature>
<dbReference type="CDD" id="cd23110">
    <property type="entry name" value="GRP"/>
    <property type="match status" value="1"/>
</dbReference>
<evidence type="ECO:0000256" key="4">
    <source>
        <dbReference type="ARBA" id="ARBA00022989"/>
    </source>
</evidence>
<feature type="transmembrane region" description="Helical" evidence="6">
    <location>
        <begin position="90"/>
        <end position="109"/>
    </location>
</feature>
<organism evidence="8 10">
    <name type="scientific">Jejuia pallidilutea</name>
    <dbReference type="NCBI Taxonomy" id="504487"/>
    <lineage>
        <taxon>Bacteria</taxon>
        <taxon>Pseudomonadati</taxon>
        <taxon>Bacteroidota</taxon>
        <taxon>Flavobacteriia</taxon>
        <taxon>Flavobacteriales</taxon>
        <taxon>Flavobacteriaceae</taxon>
        <taxon>Jejuia</taxon>
    </lineage>
</organism>
<reference evidence="11" key="1">
    <citation type="journal article" date="2014" name="Genome Announc.">
        <title>Draft Genome Sequence of Marine Flavobacterium Jejuia pallidilutea Strain 11shimoA1 and Pigmentation Mutants.</title>
        <authorList>
            <person name="Takatani N."/>
            <person name="Nakanishi M."/>
            <person name="Meirelles P."/>
            <person name="Mino S."/>
            <person name="Suda W."/>
            <person name="Oshima K."/>
            <person name="Hattori M."/>
            <person name="Ohkuma M."/>
            <person name="Hosokawa M."/>
            <person name="Miyashita K."/>
            <person name="Thompson F.L."/>
            <person name="Niwa A."/>
            <person name="Sawabe T."/>
            <person name="Sawabe T."/>
        </authorList>
    </citation>
    <scope>NUCLEOTIDE SEQUENCE [LARGE SCALE GENOMIC DNA]</scope>
    <source>
        <strain evidence="11">JCM 19538</strain>
    </source>
</reference>
<accession>A0A090W8L0</accession>
<proteinExistence type="inferred from homology"/>
<dbReference type="PANTHER" id="PTHR16119:SF17">
    <property type="entry name" value="TRANSMEMBRANE PROTEIN 144"/>
    <property type="match status" value="1"/>
</dbReference>
<evidence type="ECO:0000256" key="3">
    <source>
        <dbReference type="ARBA" id="ARBA00022692"/>
    </source>
</evidence>
<dbReference type="OrthoDB" id="1550720at2"/>
<keyword evidence="4 6" id="KW-1133">Transmembrane helix</keyword>
<dbReference type="GO" id="GO:0015144">
    <property type="term" value="F:carbohydrate transmembrane transporter activity"/>
    <property type="evidence" value="ECO:0007669"/>
    <property type="project" value="InterPro"/>
</dbReference>
<dbReference type="eggNOG" id="COG4975">
    <property type="taxonomic scope" value="Bacteria"/>
</dbReference>
<gene>
    <name evidence="7" type="ORF">JCM19301_1699</name>
    <name evidence="8" type="ORF">JCM19302_1254</name>
    <name evidence="9" type="ORF">JCM19538_737</name>
</gene>
<protein>
    <submittedName>
        <fullName evidence="8">Glucose uptake protein</fullName>
    </submittedName>
</protein>
<feature type="transmembrane region" description="Helical" evidence="6">
    <location>
        <begin position="154"/>
        <end position="176"/>
    </location>
</feature>
<comment type="subcellular location">
    <subcellularLocation>
        <location evidence="1">Membrane</location>
        <topology evidence="1">Multi-pass membrane protein</topology>
    </subcellularLocation>
</comment>